<reference evidence="2" key="1">
    <citation type="submission" date="2022-11" db="UniProtKB">
        <authorList>
            <consortium name="WormBaseParasite"/>
        </authorList>
    </citation>
    <scope>IDENTIFICATION</scope>
</reference>
<proteinExistence type="predicted"/>
<organism evidence="1 2">
    <name type="scientific">Panagrolaimus sp. PS1159</name>
    <dbReference type="NCBI Taxonomy" id="55785"/>
    <lineage>
        <taxon>Eukaryota</taxon>
        <taxon>Metazoa</taxon>
        <taxon>Ecdysozoa</taxon>
        <taxon>Nematoda</taxon>
        <taxon>Chromadorea</taxon>
        <taxon>Rhabditida</taxon>
        <taxon>Tylenchina</taxon>
        <taxon>Panagrolaimomorpha</taxon>
        <taxon>Panagrolaimoidea</taxon>
        <taxon>Panagrolaimidae</taxon>
        <taxon>Panagrolaimus</taxon>
    </lineage>
</organism>
<accession>A0AC35GA87</accession>
<sequence>MSYRDNRNNDRSAEGKVYVGNLSDNTQNEELDDIFRRYGKIRNIWIARRPGGFGFVEFEDALDAEDAVKALDGTKVAGSRIKVELSRRKNNNRNSRGGGGRGGGGRDGGRNYERNYDRQRSRSPRRRASTSPKRRASPSPKRSPQKDAYRSPRKNHSRSRSVTPQ</sequence>
<evidence type="ECO:0000313" key="1">
    <source>
        <dbReference type="Proteomes" id="UP000887580"/>
    </source>
</evidence>
<name>A0AC35GA87_9BILA</name>
<evidence type="ECO:0000313" key="2">
    <source>
        <dbReference type="WBParaSite" id="PS1159_v2.g307.t1"/>
    </source>
</evidence>
<dbReference type="WBParaSite" id="PS1159_v2.g307.t1">
    <property type="protein sequence ID" value="PS1159_v2.g307.t1"/>
    <property type="gene ID" value="PS1159_v2.g307"/>
</dbReference>
<dbReference type="Proteomes" id="UP000887580">
    <property type="component" value="Unplaced"/>
</dbReference>
<protein>
    <submittedName>
        <fullName evidence="2">RRM domain-containing protein</fullName>
    </submittedName>
</protein>